<feature type="region of interest" description="Disordered" evidence="1">
    <location>
        <begin position="1"/>
        <end position="22"/>
    </location>
</feature>
<name>A0ABW9QUK3_9ACTN</name>
<protein>
    <submittedName>
        <fullName evidence="3">Alpha/beta fold hydrolase</fullName>
    </submittedName>
</protein>
<evidence type="ECO:0000256" key="1">
    <source>
        <dbReference type="SAM" id="MobiDB-lite"/>
    </source>
</evidence>
<feature type="non-terminal residue" evidence="3">
    <location>
        <position position="166"/>
    </location>
</feature>
<feature type="domain" description="AB hydrolase-1" evidence="2">
    <location>
        <begin position="26"/>
        <end position="161"/>
    </location>
</feature>
<evidence type="ECO:0000313" key="4">
    <source>
        <dbReference type="Proteomes" id="UP000437736"/>
    </source>
</evidence>
<dbReference type="PANTHER" id="PTHR43798">
    <property type="entry name" value="MONOACYLGLYCEROL LIPASE"/>
    <property type="match status" value="1"/>
</dbReference>
<accession>A0ABW9QUK3</accession>
<dbReference type="InterPro" id="IPR050266">
    <property type="entry name" value="AB_hydrolase_sf"/>
</dbReference>
<comment type="caution">
    <text evidence="3">The sequence shown here is derived from an EMBL/GenBank/DDBJ whole genome shotgun (WGS) entry which is preliminary data.</text>
</comment>
<keyword evidence="4" id="KW-1185">Reference proteome</keyword>
<reference evidence="3 4" key="1">
    <citation type="submission" date="2019-11" db="EMBL/GenBank/DDBJ databases">
        <title>Acidiferrimicrobium australis gen. nov., sp. nov., an acidophilic and obligately heterotrophic, member of the Actinobacteria that catalyses dissimilatory oxido- reduction of iron isolated from metal-rich acidic water in Chile.</title>
        <authorList>
            <person name="Gonzalez D."/>
            <person name="Huber K."/>
            <person name="Hedrich S."/>
            <person name="Rojas-Villalobos C."/>
            <person name="Quatrini R."/>
            <person name="Dinamarca M.A."/>
            <person name="Schwarz A."/>
            <person name="Canales C."/>
            <person name="Nancucheo I."/>
        </authorList>
    </citation>
    <scope>NUCLEOTIDE SEQUENCE [LARGE SCALE GENOMIC DNA]</scope>
    <source>
        <strain evidence="3 4">USS-CCA1</strain>
    </source>
</reference>
<dbReference type="GO" id="GO:0016787">
    <property type="term" value="F:hydrolase activity"/>
    <property type="evidence" value="ECO:0007669"/>
    <property type="project" value="UniProtKB-KW"/>
</dbReference>
<dbReference type="EMBL" id="WJHE01000534">
    <property type="protein sequence ID" value="MST33245.1"/>
    <property type="molecule type" value="Genomic_DNA"/>
</dbReference>
<evidence type="ECO:0000313" key="3">
    <source>
        <dbReference type="EMBL" id="MST33245.1"/>
    </source>
</evidence>
<gene>
    <name evidence="3" type="ORF">GHK86_11000</name>
</gene>
<evidence type="ECO:0000259" key="2">
    <source>
        <dbReference type="Pfam" id="PF12697"/>
    </source>
</evidence>
<dbReference type="PANTHER" id="PTHR43798:SF33">
    <property type="entry name" value="HYDROLASE, PUTATIVE (AFU_ORTHOLOGUE AFUA_2G14860)-RELATED"/>
    <property type="match status" value="1"/>
</dbReference>
<dbReference type="SUPFAM" id="SSF53474">
    <property type="entry name" value="alpha/beta-Hydrolases"/>
    <property type="match status" value="1"/>
</dbReference>
<dbReference type="Gene3D" id="3.40.50.1820">
    <property type="entry name" value="alpha/beta hydrolase"/>
    <property type="match status" value="1"/>
</dbReference>
<dbReference type="InterPro" id="IPR029058">
    <property type="entry name" value="AB_hydrolase_fold"/>
</dbReference>
<organism evidence="3 4">
    <name type="scientific">Acidiferrimicrobium australe</name>
    <dbReference type="NCBI Taxonomy" id="2664430"/>
    <lineage>
        <taxon>Bacteria</taxon>
        <taxon>Bacillati</taxon>
        <taxon>Actinomycetota</taxon>
        <taxon>Acidimicrobiia</taxon>
        <taxon>Acidimicrobiales</taxon>
        <taxon>Acidimicrobiaceae</taxon>
        <taxon>Acidiferrimicrobium</taxon>
    </lineage>
</organism>
<proteinExistence type="predicted"/>
<sequence>MSQPRSSLHVVESPSPTDSGRAPVRLLVHGSMDRAGSFGRLAAALGRRAVVTYDRRGYAGSARRAPSEDFGVQVDDLLEVVDGRRVVALGHSFGGCVVLAAAAAHPELFVAAVVWEPPMPWLAYWPADAPGGLAAASRSSPEDAAEAFMVAAVGERVWRRLPAATR</sequence>
<dbReference type="InterPro" id="IPR000073">
    <property type="entry name" value="AB_hydrolase_1"/>
</dbReference>
<keyword evidence="3" id="KW-0378">Hydrolase</keyword>
<dbReference type="Proteomes" id="UP000437736">
    <property type="component" value="Unassembled WGS sequence"/>
</dbReference>
<dbReference type="Pfam" id="PF12697">
    <property type="entry name" value="Abhydrolase_6"/>
    <property type="match status" value="1"/>
</dbReference>